<evidence type="ECO:0000313" key="1">
    <source>
        <dbReference type="EMBL" id="MEQ2227229.1"/>
    </source>
</evidence>
<evidence type="ECO:0000313" key="2">
    <source>
        <dbReference type="Proteomes" id="UP001482620"/>
    </source>
</evidence>
<reference evidence="1 2" key="1">
    <citation type="submission" date="2021-06" db="EMBL/GenBank/DDBJ databases">
        <authorList>
            <person name="Palmer J.M."/>
        </authorList>
    </citation>
    <scope>NUCLEOTIDE SEQUENCE [LARGE SCALE GENOMIC DNA]</scope>
    <source>
        <strain evidence="2">if_2019</strain>
        <tissue evidence="1">Muscle</tissue>
    </source>
</reference>
<proteinExistence type="predicted"/>
<sequence length="102" mass="11816">MSLCIKQILMHLISNMNKHETSGEIGRCGDIFHILLMFSVFSSNASRILCITPLRKNPEKFNQNKLLKNSFETFIAEFRHALKQSRDDKETMDYLTRGHSVV</sequence>
<dbReference type="Proteomes" id="UP001482620">
    <property type="component" value="Unassembled WGS sequence"/>
</dbReference>
<name>A0ABV0T328_9TELE</name>
<keyword evidence="2" id="KW-1185">Reference proteome</keyword>
<accession>A0ABV0T328</accession>
<dbReference type="EMBL" id="JAHRIQ010018477">
    <property type="protein sequence ID" value="MEQ2227229.1"/>
    <property type="molecule type" value="Genomic_DNA"/>
</dbReference>
<organism evidence="1 2">
    <name type="scientific">Ilyodon furcidens</name>
    <name type="common">goldbreast splitfin</name>
    <dbReference type="NCBI Taxonomy" id="33524"/>
    <lineage>
        <taxon>Eukaryota</taxon>
        <taxon>Metazoa</taxon>
        <taxon>Chordata</taxon>
        <taxon>Craniata</taxon>
        <taxon>Vertebrata</taxon>
        <taxon>Euteleostomi</taxon>
        <taxon>Actinopterygii</taxon>
        <taxon>Neopterygii</taxon>
        <taxon>Teleostei</taxon>
        <taxon>Neoteleostei</taxon>
        <taxon>Acanthomorphata</taxon>
        <taxon>Ovalentaria</taxon>
        <taxon>Atherinomorphae</taxon>
        <taxon>Cyprinodontiformes</taxon>
        <taxon>Goodeidae</taxon>
        <taxon>Ilyodon</taxon>
    </lineage>
</organism>
<comment type="caution">
    <text evidence="1">The sequence shown here is derived from an EMBL/GenBank/DDBJ whole genome shotgun (WGS) entry which is preliminary data.</text>
</comment>
<gene>
    <name evidence="1" type="ORF">ILYODFUR_035658</name>
</gene>
<protein>
    <submittedName>
        <fullName evidence="1">Uncharacterized protein</fullName>
    </submittedName>
</protein>